<dbReference type="EC" id="1.1.1.22" evidence="3 8"/>
<evidence type="ECO:0000259" key="12">
    <source>
        <dbReference type="SMART" id="SM00984"/>
    </source>
</evidence>
<feature type="binding site" evidence="10">
    <location>
        <position position="201"/>
    </location>
    <ligand>
        <name>substrate</name>
    </ligand>
</feature>
<dbReference type="UniPathway" id="UPA00038">
    <property type="reaction ID" value="UER00491"/>
</dbReference>
<dbReference type="InterPro" id="IPR014027">
    <property type="entry name" value="UDP-Glc/GDP-Man_DH_C"/>
</dbReference>
<dbReference type="GO" id="GO:0003979">
    <property type="term" value="F:UDP-glucose 6-dehydrogenase activity"/>
    <property type="evidence" value="ECO:0007669"/>
    <property type="project" value="UniProtKB-EC"/>
</dbReference>
<dbReference type="GO" id="GO:0051287">
    <property type="term" value="F:NAD binding"/>
    <property type="evidence" value="ECO:0007669"/>
    <property type="project" value="InterPro"/>
</dbReference>
<feature type="active site" description="Nucleophile" evidence="9">
    <location>
        <position position="257"/>
    </location>
</feature>
<feature type="binding site" evidence="11">
    <location>
        <position position="85"/>
    </location>
    <ligand>
        <name>NAD(+)</name>
        <dbReference type="ChEBI" id="CHEBI:57540"/>
    </ligand>
</feature>
<dbReference type="OrthoDB" id="9803238at2"/>
<dbReference type="KEGG" id="ptc:phytr_12070"/>
<dbReference type="Pfam" id="PF03721">
    <property type="entry name" value="UDPG_MGDP_dh_N"/>
    <property type="match status" value="1"/>
</dbReference>
<dbReference type="InterPro" id="IPR036291">
    <property type="entry name" value="NAD(P)-bd_dom_sf"/>
</dbReference>
<dbReference type="SUPFAM" id="SSF48179">
    <property type="entry name" value="6-phosphogluconate dehydrogenase C-terminal domain-like"/>
    <property type="match status" value="1"/>
</dbReference>
<evidence type="ECO:0000256" key="6">
    <source>
        <dbReference type="ARBA" id="ARBA00023027"/>
    </source>
</evidence>
<gene>
    <name evidence="13" type="ORF">phytr_12070</name>
</gene>
<keyword evidence="6 8" id="KW-0520">NAD</keyword>
<feature type="binding site" evidence="11">
    <location>
        <position position="30"/>
    </location>
    <ligand>
        <name>NAD(+)</name>
        <dbReference type="ChEBI" id="CHEBI:57540"/>
    </ligand>
</feature>
<feature type="binding site" evidence="11">
    <location>
        <position position="260"/>
    </location>
    <ligand>
        <name>NAD(+)</name>
        <dbReference type="ChEBI" id="CHEBI:57540"/>
    </ligand>
</feature>
<dbReference type="Proteomes" id="UP000241762">
    <property type="component" value="Chromosome"/>
</dbReference>
<dbReference type="PIRSF" id="PIRSF000124">
    <property type="entry name" value="UDPglc_GDPman_dh"/>
    <property type="match status" value="1"/>
</dbReference>
<evidence type="ECO:0000256" key="7">
    <source>
        <dbReference type="ARBA" id="ARBA00047473"/>
    </source>
</evidence>
<dbReference type="Gene3D" id="1.20.5.100">
    <property type="entry name" value="Cytochrome c1, transmembrane anchor, C-terminal"/>
    <property type="match status" value="1"/>
</dbReference>
<sequence length="420" mass="46033">MKISIIGTGYVGLVAGAVFSNNGLNTCCIDIDAEKIKLLSTGKSPIYEPLLEEQISSGIRKNTLTFSTKYNSIADSEAIFLAVGTPDLPNGSANLSYLYGAIDQVSKLIKKDAILVIKSTVPPNTCKDIKKYLEKLALANEVVMNPEFLRQGSAVNDFLNPDRIVIGCSSLDAKDKMLKVYENWKDIPKVITDTTTAEMIKYAANSFLATKVAFINEMADLCHHFDGDINMLSYALGLDKRIGKGALKAGPGYGGSCFPKDVSALIHVSKNTGNHILKAVHQANSQRPRLMVEKIKKIVGNVKGKKIGVLGLSFKANTDDIRFSPAIKIVSLLKDAIITAFDPAAMDNAKRVLPDIRYATTLCEVAESADCLLILTEWEDFKDIDYNLIFSKMAKPVIIDLRNLVDKHKLRKIGFSYFAL</sequence>
<dbReference type="Pfam" id="PF03720">
    <property type="entry name" value="UDPG_MGDP_dh_C"/>
    <property type="match status" value="1"/>
</dbReference>
<dbReference type="Pfam" id="PF00984">
    <property type="entry name" value="UDPG_MGDP_dh"/>
    <property type="match status" value="1"/>
</dbReference>
<dbReference type="InterPro" id="IPR036220">
    <property type="entry name" value="UDP-Glc/GDP-Man_DH_C_sf"/>
</dbReference>
<evidence type="ECO:0000256" key="9">
    <source>
        <dbReference type="PIRSR" id="PIRSR500134-1"/>
    </source>
</evidence>
<reference evidence="13 14" key="1">
    <citation type="submission" date="2018-03" db="EMBL/GenBank/DDBJ databases">
        <title>A gene transfer event suggests a long-term partnership between eustigmatophyte algae and a novel lineage of endosymbiotic bacteria.</title>
        <authorList>
            <person name="Yurchenko T."/>
            <person name="Sevcikova T."/>
            <person name="Pribyl P."/>
            <person name="El Karkouri K."/>
            <person name="Klimes V."/>
            <person name="Amaral R."/>
            <person name="Zbrankova V."/>
            <person name="Kim E."/>
            <person name="Raoult D."/>
            <person name="Santos L.M.A."/>
            <person name="Elias M."/>
        </authorList>
    </citation>
    <scope>NUCLEOTIDE SEQUENCE [LARGE SCALE GENOMIC DNA]</scope>
    <source>
        <strain evidence="13">CCALA 838</strain>
    </source>
</reference>
<keyword evidence="14" id="KW-1185">Reference proteome</keyword>
<feature type="binding site" evidence="11">
    <location>
        <position position="322"/>
    </location>
    <ligand>
        <name>NAD(+)</name>
        <dbReference type="ChEBI" id="CHEBI:57540"/>
    </ligand>
</feature>
<evidence type="ECO:0000256" key="3">
    <source>
        <dbReference type="ARBA" id="ARBA00012954"/>
    </source>
</evidence>
<feature type="binding site" evidence="10">
    <location>
        <position position="315"/>
    </location>
    <ligand>
        <name>substrate</name>
    </ligand>
</feature>
<protein>
    <recommendedName>
        <fullName evidence="4 8">UDP-glucose 6-dehydrogenase</fullName>
        <ecNumber evidence="3 8">1.1.1.22</ecNumber>
    </recommendedName>
</protein>
<name>A0A2P1PA18_9RICK</name>
<dbReference type="InterPro" id="IPR028357">
    <property type="entry name" value="UDPglc_DH_bac"/>
</dbReference>
<dbReference type="GO" id="GO:0006065">
    <property type="term" value="P:UDP-glucuronate biosynthetic process"/>
    <property type="evidence" value="ECO:0007669"/>
    <property type="project" value="UniProtKB-UniPathway"/>
</dbReference>
<comment type="similarity">
    <text evidence="2 8">Belongs to the UDP-glucose/GDP-mannose dehydrogenase family.</text>
</comment>
<comment type="catalytic activity">
    <reaction evidence="7 8">
        <text>UDP-alpha-D-glucose + 2 NAD(+) + H2O = UDP-alpha-D-glucuronate + 2 NADH + 3 H(+)</text>
        <dbReference type="Rhea" id="RHEA:23596"/>
        <dbReference type="ChEBI" id="CHEBI:15377"/>
        <dbReference type="ChEBI" id="CHEBI:15378"/>
        <dbReference type="ChEBI" id="CHEBI:57540"/>
        <dbReference type="ChEBI" id="CHEBI:57945"/>
        <dbReference type="ChEBI" id="CHEBI:58052"/>
        <dbReference type="ChEBI" id="CHEBI:58885"/>
        <dbReference type="EC" id="1.1.1.22"/>
    </reaction>
</comment>
<evidence type="ECO:0000256" key="1">
    <source>
        <dbReference type="ARBA" id="ARBA00004701"/>
    </source>
</evidence>
<organism evidence="13 14">
    <name type="scientific">Candidatus Phycorickettsia trachydisci</name>
    <dbReference type="NCBI Taxonomy" id="2115978"/>
    <lineage>
        <taxon>Bacteria</taxon>
        <taxon>Pseudomonadati</taxon>
        <taxon>Pseudomonadota</taxon>
        <taxon>Alphaproteobacteria</taxon>
        <taxon>Rickettsiales</taxon>
        <taxon>Rickettsiaceae</taxon>
        <taxon>Candidatus Phycorickettsia</taxon>
    </lineage>
</organism>
<dbReference type="Gene3D" id="3.40.50.720">
    <property type="entry name" value="NAD(P)-binding Rossmann-like Domain"/>
    <property type="match status" value="2"/>
</dbReference>
<evidence type="ECO:0000256" key="5">
    <source>
        <dbReference type="ARBA" id="ARBA00023002"/>
    </source>
</evidence>
<proteinExistence type="inferred from homology"/>
<dbReference type="InterPro" id="IPR008927">
    <property type="entry name" value="6-PGluconate_DH-like_C_sf"/>
</dbReference>
<evidence type="ECO:0000313" key="14">
    <source>
        <dbReference type="Proteomes" id="UP000241762"/>
    </source>
</evidence>
<dbReference type="InterPro" id="IPR014026">
    <property type="entry name" value="UDP-Glc/GDP-Man_DH_dimer"/>
</dbReference>
<accession>A0A2P1PA18</accession>
<dbReference type="NCBIfam" id="TIGR03026">
    <property type="entry name" value="NDP-sugDHase"/>
    <property type="match status" value="1"/>
</dbReference>
<evidence type="ECO:0000256" key="11">
    <source>
        <dbReference type="PIRSR" id="PIRSR500134-3"/>
    </source>
</evidence>
<evidence type="ECO:0000313" key="13">
    <source>
        <dbReference type="EMBL" id="AVP88132.1"/>
    </source>
</evidence>
<dbReference type="PANTHER" id="PTHR43750:SF3">
    <property type="entry name" value="UDP-GLUCOSE 6-DEHYDROGENASE TUAD"/>
    <property type="match status" value="1"/>
</dbReference>
<feature type="binding site" evidence="11">
    <location>
        <position position="120"/>
    </location>
    <ligand>
        <name>NAD(+)</name>
        <dbReference type="ChEBI" id="CHEBI:57540"/>
    </ligand>
</feature>
<evidence type="ECO:0000256" key="4">
    <source>
        <dbReference type="ARBA" id="ARBA00015132"/>
    </source>
</evidence>
<dbReference type="SUPFAM" id="SSF52413">
    <property type="entry name" value="UDP-glucose/GDP-mannose dehydrogenase C-terminal domain"/>
    <property type="match status" value="1"/>
</dbReference>
<dbReference type="SUPFAM" id="SSF51735">
    <property type="entry name" value="NAD(P)-binding Rossmann-fold domains"/>
    <property type="match status" value="1"/>
</dbReference>
<evidence type="ECO:0000256" key="10">
    <source>
        <dbReference type="PIRSR" id="PIRSR500134-2"/>
    </source>
</evidence>
<feature type="binding site" evidence="11">
    <location>
        <position position="35"/>
    </location>
    <ligand>
        <name>NAD(+)</name>
        <dbReference type="ChEBI" id="CHEBI:57540"/>
    </ligand>
</feature>
<dbReference type="SMART" id="SM00984">
    <property type="entry name" value="UDPG_MGDP_dh_C"/>
    <property type="match status" value="1"/>
</dbReference>
<dbReference type="InterPro" id="IPR001732">
    <property type="entry name" value="UDP-Glc/GDP-Man_DH_N"/>
</dbReference>
<dbReference type="GO" id="GO:0000271">
    <property type="term" value="P:polysaccharide biosynthetic process"/>
    <property type="evidence" value="ECO:0007669"/>
    <property type="project" value="InterPro"/>
</dbReference>
<dbReference type="InterPro" id="IPR017476">
    <property type="entry name" value="UDP-Glc/GDP-Man"/>
</dbReference>
<dbReference type="PIRSF" id="PIRSF500134">
    <property type="entry name" value="UDPglc_DH_bac"/>
    <property type="match status" value="1"/>
</dbReference>
<evidence type="ECO:0000256" key="2">
    <source>
        <dbReference type="ARBA" id="ARBA00006601"/>
    </source>
</evidence>
<evidence type="ECO:0000256" key="8">
    <source>
        <dbReference type="PIRNR" id="PIRNR000124"/>
    </source>
</evidence>
<feature type="domain" description="UDP-glucose/GDP-mannose dehydrogenase C-terminal" evidence="12">
    <location>
        <begin position="308"/>
        <end position="407"/>
    </location>
</feature>
<comment type="pathway">
    <text evidence="1">Nucleotide-sugar biosynthesis; UDP-alpha-D-glucuronate biosynthesis; UDP-alpha-D-glucuronate from UDP-alpha-D-glucose: step 1/1.</text>
</comment>
<dbReference type="PANTHER" id="PTHR43750">
    <property type="entry name" value="UDP-GLUCOSE 6-DEHYDROGENASE TUAD"/>
    <property type="match status" value="1"/>
</dbReference>
<feature type="binding site" evidence="10">
    <location>
        <position position="254"/>
    </location>
    <ligand>
        <name>substrate</name>
    </ligand>
</feature>
<dbReference type="RefSeq" id="WP_106874946.1">
    <property type="nucleotide sequence ID" value="NZ_CP027845.1"/>
</dbReference>
<dbReference type="AlphaFoldDB" id="A0A2P1PA18"/>
<keyword evidence="5 8" id="KW-0560">Oxidoreductase</keyword>
<dbReference type="EMBL" id="CP027845">
    <property type="protein sequence ID" value="AVP88132.1"/>
    <property type="molecule type" value="Genomic_DNA"/>
</dbReference>